<evidence type="ECO:0000313" key="5">
    <source>
        <dbReference type="Proteomes" id="UP000823964"/>
    </source>
</evidence>
<comment type="caution">
    <text evidence="4">The sequence shown here is derived from an EMBL/GenBank/DDBJ whole genome shotgun (WGS) entry which is preliminary data.</text>
</comment>
<dbReference type="InterPro" id="IPR006683">
    <property type="entry name" value="Thioestr_dom"/>
</dbReference>
<dbReference type="PROSITE" id="PS01328">
    <property type="entry name" value="4HBCOA_THIOESTERASE"/>
    <property type="match status" value="1"/>
</dbReference>
<keyword evidence="2" id="KW-0378">Hydrolase</keyword>
<dbReference type="Gene3D" id="3.10.129.10">
    <property type="entry name" value="Hotdog Thioesterase"/>
    <property type="match status" value="1"/>
</dbReference>
<evidence type="ECO:0000256" key="1">
    <source>
        <dbReference type="ARBA" id="ARBA00005953"/>
    </source>
</evidence>
<dbReference type="Proteomes" id="UP000823964">
    <property type="component" value="Unassembled WGS sequence"/>
</dbReference>
<dbReference type="CDD" id="cd00586">
    <property type="entry name" value="4HBT"/>
    <property type="match status" value="1"/>
</dbReference>
<comment type="similarity">
    <text evidence="1">Belongs to the 4-hydroxybenzoyl-CoA thioesterase family.</text>
</comment>
<accession>A0A9D1VC78</accession>
<proteinExistence type="inferred from homology"/>
<dbReference type="AlphaFoldDB" id="A0A9D1VC78"/>
<organism evidence="4 5">
    <name type="scientific">Candidatus Akkermansia intestinigallinarum</name>
    <dbReference type="NCBI Taxonomy" id="2838431"/>
    <lineage>
        <taxon>Bacteria</taxon>
        <taxon>Pseudomonadati</taxon>
        <taxon>Verrucomicrobiota</taxon>
        <taxon>Verrucomicrobiia</taxon>
        <taxon>Verrucomicrobiales</taxon>
        <taxon>Akkermansiaceae</taxon>
        <taxon>Akkermansia</taxon>
    </lineage>
</organism>
<evidence type="ECO:0000256" key="2">
    <source>
        <dbReference type="ARBA" id="ARBA00022801"/>
    </source>
</evidence>
<dbReference type="GO" id="GO:0016790">
    <property type="term" value="F:thiolester hydrolase activity"/>
    <property type="evidence" value="ECO:0007669"/>
    <property type="project" value="UniProtKB-ARBA"/>
</dbReference>
<dbReference type="EMBL" id="DXFQ01000124">
    <property type="protein sequence ID" value="HIX20292.1"/>
    <property type="molecule type" value="Genomic_DNA"/>
</dbReference>
<evidence type="ECO:0000259" key="3">
    <source>
        <dbReference type="Pfam" id="PF03061"/>
    </source>
</evidence>
<dbReference type="Pfam" id="PF03061">
    <property type="entry name" value="4HBT"/>
    <property type="match status" value="1"/>
</dbReference>
<feature type="domain" description="Thioesterase" evidence="3">
    <location>
        <begin position="25"/>
        <end position="98"/>
    </location>
</feature>
<evidence type="ECO:0000313" key="4">
    <source>
        <dbReference type="EMBL" id="HIX20292.1"/>
    </source>
</evidence>
<dbReference type="InterPro" id="IPR008272">
    <property type="entry name" value="HB-CoA_thioesterase_AS"/>
</dbReference>
<protein>
    <submittedName>
        <fullName evidence="4">Acyl-CoA thioesterase</fullName>
    </submittedName>
</protein>
<sequence length="145" mass="15887">MSTPPPPAAPPYRTRVAFHHTDAAGIVHFANYFLFAEEAETALLAALKLPGPREGMQYPRVSAGAEYLRPLHFGDEVEVLARLQKLGRSSLHWLFTVSGPEGTCARLHICTARRNSRGEAAPYSPEERARLEALILPQAAPSNDT</sequence>
<gene>
    <name evidence="4" type="ORF">H9862_06810</name>
</gene>
<dbReference type="InterPro" id="IPR029069">
    <property type="entry name" value="HotDog_dom_sf"/>
</dbReference>
<reference evidence="4" key="2">
    <citation type="submission" date="2021-04" db="EMBL/GenBank/DDBJ databases">
        <authorList>
            <person name="Gilroy R."/>
        </authorList>
    </citation>
    <scope>NUCLEOTIDE SEQUENCE</scope>
    <source>
        <strain evidence="4">14975</strain>
    </source>
</reference>
<dbReference type="SUPFAM" id="SSF54637">
    <property type="entry name" value="Thioesterase/thiol ester dehydrase-isomerase"/>
    <property type="match status" value="1"/>
</dbReference>
<reference evidence="4" key="1">
    <citation type="journal article" date="2021" name="PeerJ">
        <title>Extensive microbial diversity within the chicken gut microbiome revealed by metagenomics and culture.</title>
        <authorList>
            <person name="Gilroy R."/>
            <person name="Ravi A."/>
            <person name="Getino M."/>
            <person name="Pursley I."/>
            <person name="Horton D.L."/>
            <person name="Alikhan N.F."/>
            <person name="Baker D."/>
            <person name="Gharbi K."/>
            <person name="Hall N."/>
            <person name="Watson M."/>
            <person name="Adriaenssens E.M."/>
            <person name="Foster-Nyarko E."/>
            <person name="Jarju S."/>
            <person name="Secka A."/>
            <person name="Antonio M."/>
            <person name="Oren A."/>
            <person name="Chaudhuri R.R."/>
            <person name="La Ragione R."/>
            <person name="Hildebrand F."/>
            <person name="Pallen M.J."/>
        </authorList>
    </citation>
    <scope>NUCLEOTIDE SEQUENCE</scope>
    <source>
        <strain evidence="4">14975</strain>
    </source>
</reference>
<name>A0A9D1VC78_9BACT</name>